<feature type="chain" id="PRO_5014229114" evidence="1">
    <location>
        <begin position="21"/>
        <end position="86"/>
    </location>
</feature>
<gene>
    <name evidence="2" type="ORF">BV133_2749</name>
    <name evidence="3" type="ORF">BVIRIDIS_14340</name>
</gene>
<dbReference type="Proteomes" id="UP000065734">
    <property type="component" value="Chromosome I"/>
</dbReference>
<keyword evidence="4" id="KW-1185">Reference proteome</keyword>
<dbReference type="OrthoDB" id="8481008at2"/>
<reference evidence="2" key="1">
    <citation type="journal article" date="2015" name="Genome Announc.">
        <title>Complete Genome Sequence of the Bacteriochlorophyll b-Producing Photosynthetic Bacterium Blastochloris viridis.</title>
        <authorList>
            <person name="Tsukatani Y."/>
            <person name="Hirose Y."/>
            <person name="Harada J."/>
            <person name="Misawa N."/>
            <person name="Mori K."/>
            <person name="Inoue K."/>
            <person name="Tamiaki H."/>
        </authorList>
    </citation>
    <scope>NUCLEOTIDE SEQUENCE [LARGE SCALE GENOMIC DNA]</scope>
    <source>
        <strain evidence="2">DSM 133</strain>
    </source>
</reference>
<feature type="signal peptide" evidence="1">
    <location>
        <begin position="1"/>
        <end position="20"/>
    </location>
</feature>
<dbReference type="EMBL" id="LN907867">
    <property type="protein sequence ID" value="CUU42422.1"/>
    <property type="molecule type" value="Genomic_DNA"/>
</dbReference>
<accession>A0A0H5BDP5</accession>
<evidence type="ECO:0000256" key="1">
    <source>
        <dbReference type="SAM" id="SignalP"/>
    </source>
</evidence>
<keyword evidence="1" id="KW-0732">Signal</keyword>
<evidence type="ECO:0000313" key="3">
    <source>
        <dbReference type="EMBL" id="CUU42422.1"/>
    </source>
</evidence>
<dbReference type="RefSeq" id="WP_055037480.1">
    <property type="nucleotide sequence ID" value="NZ_AP014854.2"/>
</dbReference>
<dbReference type="KEGG" id="bvr:BVIR_1989"/>
<evidence type="ECO:0000313" key="4">
    <source>
        <dbReference type="Proteomes" id="UP000065734"/>
    </source>
</evidence>
<reference evidence="3" key="2">
    <citation type="submission" date="2015-11" db="EMBL/GenBank/DDBJ databases">
        <authorList>
            <person name="Zhang Y."/>
            <person name="Guo Z."/>
        </authorList>
    </citation>
    <scope>NUCLEOTIDE SEQUENCE</scope>
    <source>
        <strain evidence="3">1</strain>
    </source>
</reference>
<sequence length="86" mass="9818">MRTIMVAAAVLVLGGTACLAEEEEIRDRYLLVMQERGGLAPGTRPACFAAWKTQVTEAYFKSCPWDAPRRARPRAAESWDIFDWRW</sequence>
<dbReference type="EMBL" id="AP014854">
    <property type="protein sequence ID" value="BAS00343.1"/>
    <property type="molecule type" value="Genomic_DNA"/>
</dbReference>
<evidence type="ECO:0000313" key="2">
    <source>
        <dbReference type="EMBL" id="BAS00343.1"/>
    </source>
</evidence>
<protein>
    <submittedName>
        <fullName evidence="3">Uncharacterized protein</fullName>
    </submittedName>
</protein>
<name>A0A0H5BDP5_BLAVI</name>
<organism evidence="3 4">
    <name type="scientific">Blastochloris viridis</name>
    <name type="common">Rhodopseudomonas viridis</name>
    <dbReference type="NCBI Taxonomy" id="1079"/>
    <lineage>
        <taxon>Bacteria</taxon>
        <taxon>Pseudomonadati</taxon>
        <taxon>Pseudomonadota</taxon>
        <taxon>Alphaproteobacteria</taxon>
        <taxon>Hyphomicrobiales</taxon>
        <taxon>Blastochloridaceae</taxon>
        <taxon>Blastochloris</taxon>
    </lineage>
</organism>
<dbReference type="AlphaFoldDB" id="A0A0H5BDP5"/>
<proteinExistence type="predicted"/>
<reference evidence="4" key="3">
    <citation type="journal article" date="2016" name="Genome Announc.">
        <title>Revised genome sequence of the purple photosynthetic bacterium Blastochloris viridis.</title>
        <authorList>
            <person name="Liu L.N."/>
            <person name="Faulkner M."/>
            <person name="Liu X."/>
            <person name="Huang F."/>
            <person name="Darby A.C."/>
            <person name="Hall N."/>
        </authorList>
    </citation>
    <scope>NUCLEOTIDE SEQUENCE [LARGE SCALE GENOMIC DNA]</scope>
    <source>
        <strain evidence="4">ATCC 19567 / DSM 133 / F</strain>
    </source>
</reference>
<dbReference type="STRING" id="1079.BVIR_1989"/>
<dbReference type="PROSITE" id="PS51257">
    <property type="entry name" value="PROKAR_LIPOPROTEIN"/>
    <property type="match status" value="1"/>
</dbReference>